<keyword evidence="4" id="KW-1185">Reference proteome</keyword>
<gene>
    <name evidence="3" type="ORF">H4219_004642</name>
</gene>
<evidence type="ECO:0000313" key="4">
    <source>
        <dbReference type="Proteomes" id="UP001150538"/>
    </source>
</evidence>
<dbReference type="PANTHER" id="PTHR34825:SF1">
    <property type="entry name" value="AAA-ATPASE-LIKE DOMAIN-CONTAINING PROTEIN"/>
    <property type="match status" value="1"/>
</dbReference>
<proteinExistence type="predicted"/>
<name>A0A9W7ZRW4_9FUNG</name>
<dbReference type="Pfam" id="PF09820">
    <property type="entry name" value="AAA-ATPase_like"/>
    <property type="match status" value="1"/>
</dbReference>
<dbReference type="OrthoDB" id="5574568at2759"/>
<evidence type="ECO:0000259" key="2">
    <source>
        <dbReference type="Pfam" id="PF09820"/>
    </source>
</evidence>
<evidence type="ECO:0000313" key="3">
    <source>
        <dbReference type="EMBL" id="KAJ1914762.1"/>
    </source>
</evidence>
<reference evidence="3" key="1">
    <citation type="submission" date="2022-07" db="EMBL/GenBank/DDBJ databases">
        <title>Phylogenomic reconstructions and comparative analyses of Kickxellomycotina fungi.</title>
        <authorList>
            <person name="Reynolds N.K."/>
            <person name="Stajich J.E."/>
            <person name="Barry K."/>
            <person name="Grigoriev I.V."/>
            <person name="Crous P."/>
            <person name="Smith M.E."/>
        </authorList>
    </citation>
    <scope>NUCLEOTIDE SEQUENCE</scope>
    <source>
        <strain evidence="3">NBRC 100468</strain>
    </source>
</reference>
<dbReference type="PANTHER" id="PTHR34825">
    <property type="entry name" value="CONSERVED PROTEIN, WITH A WEAK D-GALACTARATE DEHYDRATASE/ALTRONATE HYDROLASE DOMAIN"/>
    <property type="match status" value="1"/>
</dbReference>
<sequence length="711" mass="81609">MADTEHSKSKETSPERTDATADNSPVRCEKRKAAAETIYEHEASPKKKNRKVEVVDARSGPEQVRETKDKASENVDSTTIQENKEMASIDKPSGSGSAKEEGIEPSKSPQLDIEDPKPEETNDSSNDLTEPATPQKLEAVSEAGESSDEYSDTTTNDSEWERRISEPANQVRDELGWKLLYNSHLLTQRNVDKNVCDGSSGEPNHVLGSKINTGGTDWLEMMENDELYVDKTLFCDVICTGYIPNMFSWPPGFGKSLYLSMLYHFYDCTASDDLRERRRKQFMRCRVYKENREFFDENFATKPVLRLSFKNFGGETYKELGESANNEIYKQVVRVYQDMVSNLEKAKGWLTQIKFEYLIKELYRLQHQLHLRNLENVPGSILQFTTDSLEWFYDATAIILIDDLDGGFENRFKYGPNTIASELIRGEMESVLSSILKPDFSPYVKGFRRGILACRTPFSLATGSSGVNNGTCTNMRINENPFKYEYGRYIFDFEEKEVKQLIQRAVDVNPFNPQADVDKLFQIAKEMYSGYCNKGQKTFNPQSTIQFANHISTLRDFDDETLSRMASPFWQVSQCVGIVAPINEKPPKWFISTAKLLLYEFWNGTGGKQVFSQPSDFKKDWNSMKDGIVLSMSQAKTTRYPEKDDDMVTWMYQHGYLTTNEADYHIPNREVELQWRLILNNLAPGTFHKDKVYTLDKDEIRKMLRDAEILP</sequence>
<dbReference type="InterPro" id="IPR018631">
    <property type="entry name" value="AAA-ATPase-like_dom"/>
</dbReference>
<feature type="domain" description="AAA-ATPase-like" evidence="2">
    <location>
        <begin position="215"/>
        <end position="405"/>
    </location>
</feature>
<dbReference type="AlphaFoldDB" id="A0A9W7ZRW4"/>
<feature type="region of interest" description="Disordered" evidence="1">
    <location>
        <begin position="1"/>
        <end position="167"/>
    </location>
</feature>
<organism evidence="3 4">
    <name type="scientific">Mycoemilia scoparia</name>
    <dbReference type="NCBI Taxonomy" id="417184"/>
    <lineage>
        <taxon>Eukaryota</taxon>
        <taxon>Fungi</taxon>
        <taxon>Fungi incertae sedis</taxon>
        <taxon>Zoopagomycota</taxon>
        <taxon>Kickxellomycotina</taxon>
        <taxon>Kickxellomycetes</taxon>
        <taxon>Kickxellales</taxon>
        <taxon>Kickxellaceae</taxon>
        <taxon>Mycoemilia</taxon>
    </lineage>
</organism>
<dbReference type="EMBL" id="JANBPU010000181">
    <property type="protein sequence ID" value="KAJ1914762.1"/>
    <property type="molecule type" value="Genomic_DNA"/>
</dbReference>
<protein>
    <recommendedName>
        <fullName evidence="2">AAA-ATPase-like domain-containing protein</fullName>
    </recommendedName>
</protein>
<accession>A0A9W7ZRW4</accession>
<evidence type="ECO:0000256" key="1">
    <source>
        <dbReference type="SAM" id="MobiDB-lite"/>
    </source>
</evidence>
<feature type="compositionally biased region" description="Basic and acidic residues" evidence="1">
    <location>
        <begin position="1"/>
        <end position="19"/>
    </location>
</feature>
<comment type="caution">
    <text evidence="3">The sequence shown here is derived from an EMBL/GenBank/DDBJ whole genome shotgun (WGS) entry which is preliminary data.</text>
</comment>
<feature type="compositionally biased region" description="Basic and acidic residues" evidence="1">
    <location>
        <begin position="63"/>
        <end position="73"/>
    </location>
</feature>
<dbReference type="Proteomes" id="UP001150538">
    <property type="component" value="Unassembled WGS sequence"/>
</dbReference>
<feature type="compositionally biased region" description="Basic and acidic residues" evidence="1">
    <location>
        <begin position="27"/>
        <end position="56"/>
    </location>
</feature>